<dbReference type="Pfam" id="PF00583">
    <property type="entry name" value="Acetyltransf_1"/>
    <property type="match status" value="1"/>
</dbReference>
<dbReference type="EMBL" id="KV722465">
    <property type="protein sequence ID" value="OCH88018.1"/>
    <property type="molecule type" value="Genomic_DNA"/>
</dbReference>
<evidence type="ECO:0000256" key="3">
    <source>
        <dbReference type="ARBA" id="ARBA00022679"/>
    </source>
</evidence>
<dbReference type="InterPro" id="IPR051635">
    <property type="entry name" value="SNAT-like"/>
</dbReference>
<gene>
    <name evidence="7" type="ORF">OBBRIDRAFT_795656</name>
</gene>
<dbReference type="PROSITE" id="PS51186">
    <property type="entry name" value="GNAT"/>
    <property type="match status" value="1"/>
</dbReference>
<evidence type="ECO:0000256" key="4">
    <source>
        <dbReference type="ARBA" id="ARBA00022927"/>
    </source>
</evidence>
<keyword evidence="8" id="KW-1185">Reference proteome</keyword>
<dbReference type="PROSITE" id="PS51796">
    <property type="entry name" value="MSS4"/>
    <property type="match status" value="1"/>
</dbReference>
<protein>
    <submittedName>
        <fullName evidence="7">Mss4-like protein</fullName>
    </submittedName>
</protein>
<dbReference type="AlphaFoldDB" id="A0A8E2DMH6"/>
<dbReference type="InterPro" id="IPR011057">
    <property type="entry name" value="Mss4-like_sf"/>
</dbReference>
<dbReference type="InterPro" id="IPR000182">
    <property type="entry name" value="GNAT_dom"/>
</dbReference>
<dbReference type="Pfam" id="PF04421">
    <property type="entry name" value="Mss4"/>
    <property type="match status" value="1"/>
</dbReference>
<evidence type="ECO:0000256" key="5">
    <source>
        <dbReference type="ARBA" id="ARBA00023315"/>
    </source>
</evidence>
<dbReference type="InterPro" id="IPR007515">
    <property type="entry name" value="Mss4"/>
</dbReference>
<keyword evidence="4" id="KW-0653">Protein transport</keyword>
<dbReference type="InterPro" id="IPR016181">
    <property type="entry name" value="Acyl_CoA_acyltransferase"/>
</dbReference>
<dbReference type="Proteomes" id="UP000250043">
    <property type="component" value="Unassembled WGS sequence"/>
</dbReference>
<evidence type="ECO:0000259" key="6">
    <source>
        <dbReference type="PROSITE" id="PS51186"/>
    </source>
</evidence>
<sequence>MSILYDLVSRDEILAAHAIEVAGYPEDEAGSLAAFQYRQSQAPDLFVGAYLPVESGRTLIGYVCSTLSDSDSLTHDSMSTHVVGGTSVCIHSVSVAPEQRGRGVALGLLKEYVSRLEAAAQSGAGYQRILLIAHEEMKGLYEKAGFEWVGLSPVVHGSRPWFEMRKVLSLQPPAPPPSASPADLWAALQRVSSQQRPKALLLPSFAGGVQDVVNDSGGSRTNKYDLLCPRDGCGSVILKNDVATLVERESVRLEPEEQLSSLLEALPTPPTPMSWWRVTPNAMAFENIGFSRPVQSLSPSSAKIKLLLCAECDLGPLGWHEEGSSEFWLACSRVGYRA</sequence>
<dbReference type="PANTHER" id="PTHR10908">
    <property type="entry name" value="SEROTONIN N-ACETYLTRANSFERASE"/>
    <property type="match status" value="1"/>
</dbReference>
<keyword evidence="5" id="KW-0012">Acyltransferase</keyword>
<dbReference type="OrthoDB" id="30840at2759"/>
<reference evidence="7 8" key="1">
    <citation type="submission" date="2016-07" db="EMBL/GenBank/DDBJ databases">
        <title>Draft genome of the white-rot fungus Obba rivulosa 3A-2.</title>
        <authorList>
            <consortium name="DOE Joint Genome Institute"/>
            <person name="Miettinen O."/>
            <person name="Riley R."/>
            <person name="Acob R."/>
            <person name="Barry K."/>
            <person name="Cullen D."/>
            <person name="De Vries R."/>
            <person name="Hainaut M."/>
            <person name="Hatakka A."/>
            <person name="Henrissat B."/>
            <person name="Hilden K."/>
            <person name="Kuo R."/>
            <person name="Labutti K."/>
            <person name="Lipzen A."/>
            <person name="Makela M.R."/>
            <person name="Sandor L."/>
            <person name="Spatafora J.W."/>
            <person name="Grigoriev I.V."/>
            <person name="Hibbett D.S."/>
        </authorList>
    </citation>
    <scope>NUCLEOTIDE SEQUENCE [LARGE SCALE GENOMIC DNA]</scope>
    <source>
        <strain evidence="7 8">3A-2</strain>
    </source>
</reference>
<dbReference type="GO" id="GO:0005737">
    <property type="term" value="C:cytoplasm"/>
    <property type="evidence" value="ECO:0007669"/>
    <property type="project" value="TreeGrafter"/>
</dbReference>
<dbReference type="GO" id="GO:0004059">
    <property type="term" value="F:aralkylamine N-acetyltransferase activity"/>
    <property type="evidence" value="ECO:0007669"/>
    <property type="project" value="TreeGrafter"/>
</dbReference>
<evidence type="ECO:0000313" key="7">
    <source>
        <dbReference type="EMBL" id="OCH88018.1"/>
    </source>
</evidence>
<dbReference type="GO" id="GO:0007264">
    <property type="term" value="P:small GTPase-mediated signal transduction"/>
    <property type="evidence" value="ECO:0007669"/>
    <property type="project" value="InterPro"/>
</dbReference>
<evidence type="ECO:0000256" key="1">
    <source>
        <dbReference type="ARBA" id="ARBA00022448"/>
    </source>
</evidence>
<keyword evidence="3" id="KW-0808">Transferase</keyword>
<dbReference type="CDD" id="cd04301">
    <property type="entry name" value="NAT_SF"/>
    <property type="match status" value="1"/>
</dbReference>
<dbReference type="Gene3D" id="2.170.150.10">
    <property type="entry name" value="Metal Binding Protein, Guanine Nucleotide Exchange Factor, Chain A"/>
    <property type="match status" value="1"/>
</dbReference>
<dbReference type="PANTHER" id="PTHR10908:SF0">
    <property type="entry name" value="SEROTONIN N-ACETYLTRANSFERASE"/>
    <property type="match status" value="1"/>
</dbReference>
<keyword evidence="1" id="KW-0813">Transport</keyword>
<dbReference type="SUPFAM" id="SSF55729">
    <property type="entry name" value="Acyl-CoA N-acyltransferases (Nat)"/>
    <property type="match status" value="1"/>
</dbReference>
<feature type="domain" description="N-acetyltransferase" evidence="6">
    <location>
        <begin position="3"/>
        <end position="169"/>
    </location>
</feature>
<dbReference type="SUPFAM" id="SSF51316">
    <property type="entry name" value="Mss4-like"/>
    <property type="match status" value="1"/>
</dbReference>
<dbReference type="Gene3D" id="3.40.630.30">
    <property type="match status" value="1"/>
</dbReference>
<keyword evidence="2" id="KW-0344">Guanine-nucleotide releasing factor</keyword>
<evidence type="ECO:0000256" key="2">
    <source>
        <dbReference type="ARBA" id="ARBA00022658"/>
    </source>
</evidence>
<organism evidence="7 8">
    <name type="scientific">Obba rivulosa</name>
    <dbReference type="NCBI Taxonomy" id="1052685"/>
    <lineage>
        <taxon>Eukaryota</taxon>
        <taxon>Fungi</taxon>
        <taxon>Dikarya</taxon>
        <taxon>Basidiomycota</taxon>
        <taxon>Agaricomycotina</taxon>
        <taxon>Agaricomycetes</taxon>
        <taxon>Polyporales</taxon>
        <taxon>Gelatoporiaceae</taxon>
        <taxon>Obba</taxon>
    </lineage>
</organism>
<dbReference type="GO" id="GO:0015031">
    <property type="term" value="P:protein transport"/>
    <property type="evidence" value="ECO:0007669"/>
    <property type="project" value="UniProtKB-KW"/>
</dbReference>
<dbReference type="GO" id="GO:0005085">
    <property type="term" value="F:guanyl-nucleotide exchange factor activity"/>
    <property type="evidence" value="ECO:0007669"/>
    <property type="project" value="UniProtKB-KW"/>
</dbReference>
<name>A0A8E2DMH6_9APHY</name>
<proteinExistence type="predicted"/>
<dbReference type="InterPro" id="IPR011323">
    <property type="entry name" value="Mss4/transl-control_tumour"/>
</dbReference>
<accession>A0A8E2DMH6</accession>
<evidence type="ECO:0000313" key="8">
    <source>
        <dbReference type="Proteomes" id="UP000250043"/>
    </source>
</evidence>